<dbReference type="EMBL" id="RAQJ01000001">
    <property type="protein sequence ID" value="RKE98957.1"/>
    <property type="molecule type" value="Genomic_DNA"/>
</dbReference>
<name>A0A420DXM9_9FLAO</name>
<keyword evidence="1" id="KW-0472">Membrane</keyword>
<protein>
    <recommendedName>
        <fullName evidence="4">Attachment p12 family protein</fullName>
    </recommendedName>
</protein>
<keyword evidence="3" id="KW-1185">Reference proteome</keyword>
<accession>A0A420DXM9</accession>
<dbReference type="RefSeq" id="WP_120200137.1">
    <property type="nucleotide sequence ID" value="NZ_RAQJ01000001.1"/>
</dbReference>
<comment type="caution">
    <text evidence="2">The sequence shown here is derived from an EMBL/GenBank/DDBJ whole genome shotgun (WGS) entry which is preliminary data.</text>
</comment>
<keyword evidence="1" id="KW-0812">Transmembrane</keyword>
<reference evidence="2 3" key="1">
    <citation type="submission" date="2018-09" db="EMBL/GenBank/DDBJ databases">
        <title>Genomic Encyclopedia of Archaeal and Bacterial Type Strains, Phase II (KMG-II): from individual species to whole genera.</title>
        <authorList>
            <person name="Goeker M."/>
        </authorList>
    </citation>
    <scope>NUCLEOTIDE SEQUENCE [LARGE SCALE GENOMIC DNA]</scope>
    <source>
        <strain evidence="2 3">DSM 26283</strain>
    </source>
</reference>
<dbReference type="Proteomes" id="UP000284892">
    <property type="component" value="Unassembled WGS sequence"/>
</dbReference>
<evidence type="ECO:0000256" key="1">
    <source>
        <dbReference type="SAM" id="Phobius"/>
    </source>
</evidence>
<sequence length="45" mass="4804">MNTTIQTILVIITVSLALVYLAKKFVLKPKKESNKSCGSSGCGCD</sequence>
<dbReference type="AlphaFoldDB" id="A0A420DXM9"/>
<proteinExistence type="predicted"/>
<evidence type="ECO:0000313" key="3">
    <source>
        <dbReference type="Proteomes" id="UP000284892"/>
    </source>
</evidence>
<evidence type="ECO:0008006" key="4">
    <source>
        <dbReference type="Google" id="ProtNLM"/>
    </source>
</evidence>
<organism evidence="2 3">
    <name type="scientific">Ichthyenterobacterium magnum</name>
    <dbReference type="NCBI Taxonomy" id="1230530"/>
    <lineage>
        <taxon>Bacteria</taxon>
        <taxon>Pseudomonadati</taxon>
        <taxon>Bacteroidota</taxon>
        <taxon>Flavobacteriia</taxon>
        <taxon>Flavobacteriales</taxon>
        <taxon>Flavobacteriaceae</taxon>
        <taxon>Ichthyenterobacterium</taxon>
    </lineage>
</organism>
<gene>
    <name evidence="2" type="ORF">BXY80_1054</name>
</gene>
<evidence type="ECO:0000313" key="2">
    <source>
        <dbReference type="EMBL" id="RKE98957.1"/>
    </source>
</evidence>
<feature type="transmembrane region" description="Helical" evidence="1">
    <location>
        <begin position="6"/>
        <end position="22"/>
    </location>
</feature>
<keyword evidence="1" id="KW-1133">Transmembrane helix</keyword>